<feature type="signal peptide" evidence="1">
    <location>
        <begin position="1"/>
        <end position="23"/>
    </location>
</feature>
<dbReference type="Proteomes" id="UP000658131">
    <property type="component" value="Unassembled WGS sequence"/>
</dbReference>
<evidence type="ECO:0000313" key="2">
    <source>
        <dbReference type="EMBL" id="MBC8576425.1"/>
    </source>
</evidence>
<dbReference type="SUPFAM" id="SSF53187">
    <property type="entry name" value="Zn-dependent exopeptidases"/>
    <property type="match status" value="1"/>
</dbReference>
<protein>
    <submittedName>
        <fullName evidence="2">Succinylglutamate desuccinylase</fullName>
    </submittedName>
</protein>
<keyword evidence="3" id="KW-1185">Reference proteome</keyword>
<reference evidence="2 3" key="1">
    <citation type="submission" date="2020-08" db="EMBL/GenBank/DDBJ databases">
        <title>Genome public.</title>
        <authorList>
            <person name="Liu C."/>
            <person name="Sun Q."/>
        </authorList>
    </citation>
    <scope>NUCLEOTIDE SEQUENCE [LARGE SCALE GENOMIC DNA]</scope>
    <source>
        <strain evidence="2 3">BX1</strain>
    </source>
</reference>
<comment type="caution">
    <text evidence="2">The sequence shown here is derived from an EMBL/GenBank/DDBJ whole genome shotgun (WGS) entry which is preliminary data.</text>
</comment>
<keyword evidence="1" id="KW-0732">Signal</keyword>
<dbReference type="Gene3D" id="3.40.630.10">
    <property type="entry name" value="Zn peptidases"/>
    <property type="match status" value="2"/>
</dbReference>
<organism evidence="2 3">
    <name type="scientific">Yanshouia hominis</name>
    <dbReference type="NCBI Taxonomy" id="2763673"/>
    <lineage>
        <taxon>Bacteria</taxon>
        <taxon>Bacillati</taxon>
        <taxon>Bacillota</taxon>
        <taxon>Clostridia</taxon>
        <taxon>Eubacteriales</taxon>
        <taxon>Oscillospiraceae</taxon>
        <taxon>Yanshouia</taxon>
    </lineage>
</organism>
<proteinExistence type="predicted"/>
<feature type="chain" id="PRO_5047524088" evidence="1">
    <location>
        <begin position="24"/>
        <end position="377"/>
    </location>
</feature>
<gene>
    <name evidence="2" type="ORF">H8717_08410</name>
</gene>
<name>A0ABR7NJ48_9FIRM</name>
<sequence>MKKPLLSAAVLLLAAALCVVSLASDFRAMQEREPIYPGPGVTSVRMLSDWFPGIYGTPGDTEVYILEGKKPGSAMLVLGGTHANEPSGMLAATLLVENAQPEEGTLYVITHTNQTGFTCTDPQEAAPMRFTIDTPAGPRWFRYGSRASNPIYQWPDPEIYVHASSGQQLSGSETRNLNRAYPGRPDGTLTEKIAYAITELIRTEKIAVEVDLHEASPEYPTINAIVAHENAMGLASDSLINMQLEGMDISLEPSPKNLHGLSHREIGDFTDAYALLMETSNPAQGRLRGRTDEHLVVTGQDKFYLKAFGYGRLYVPYDENGHPISQRVARHVTGIAAFANSYTEMNLGGERGGINLGTLPGYEELESDIGPYLCPKA</sequence>
<accession>A0ABR7NJ48</accession>
<evidence type="ECO:0000256" key="1">
    <source>
        <dbReference type="SAM" id="SignalP"/>
    </source>
</evidence>
<dbReference type="EMBL" id="JACRTB010000011">
    <property type="protein sequence ID" value="MBC8576425.1"/>
    <property type="molecule type" value="Genomic_DNA"/>
</dbReference>
<evidence type="ECO:0000313" key="3">
    <source>
        <dbReference type="Proteomes" id="UP000658131"/>
    </source>
</evidence>